<sequence>LSLCRKYFYIGFLCLPFLWVVNSVWFFRSAFMGAPDPSSDRKPIQRYVIYSMIGSLVWIVALVAWITTFQLKRAEWEATGDYLSFNIPRGIP</sequence>
<dbReference type="PANTHER" id="PTHR16318:SF0">
    <property type="entry name" value="GAMMA-SECRETASE SUBUNIT PEN-2"/>
    <property type="match status" value="1"/>
</dbReference>
<gene>
    <name evidence="9" type="ORF">ONB1V03_LOCUS14882</name>
</gene>
<dbReference type="EMBL" id="CAJPVJ010014601">
    <property type="protein sequence ID" value="CAG2175445.1"/>
    <property type="molecule type" value="Genomic_DNA"/>
</dbReference>
<evidence type="ECO:0000313" key="10">
    <source>
        <dbReference type="Proteomes" id="UP000728032"/>
    </source>
</evidence>
<comment type="subcellular location">
    <subcellularLocation>
        <location evidence="1">Membrane</location>
        <topology evidence="1">Multi-pass membrane protein</topology>
    </subcellularLocation>
</comment>
<evidence type="ECO:0000256" key="6">
    <source>
        <dbReference type="ARBA" id="ARBA00022989"/>
    </source>
</evidence>
<evidence type="ECO:0000256" key="2">
    <source>
        <dbReference type="ARBA" id="ARBA00009607"/>
    </source>
</evidence>
<evidence type="ECO:0000256" key="7">
    <source>
        <dbReference type="ARBA" id="ARBA00023136"/>
    </source>
</evidence>
<evidence type="ECO:0000256" key="1">
    <source>
        <dbReference type="ARBA" id="ARBA00004141"/>
    </source>
</evidence>
<feature type="non-terminal residue" evidence="9">
    <location>
        <position position="92"/>
    </location>
</feature>
<feature type="transmembrane region" description="Helical" evidence="8">
    <location>
        <begin position="47"/>
        <end position="66"/>
    </location>
</feature>
<dbReference type="GO" id="GO:0007219">
    <property type="term" value="P:Notch signaling pathway"/>
    <property type="evidence" value="ECO:0007669"/>
    <property type="project" value="UniProtKB-KW"/>
</dbReference>
<dbReference type="OrthoDB" id="524898at2759"/>
<accession>A0A7R9QTV0</accession>
<dbReference type="Pfam" id="PF10251">
    <property type="entry name" value="PEN-2"/>
    <property type="match status" value="1"/>
</dbReference>
<evidence type="ECO:0000256" key="4">
    <source>
        <dbReference type="ARBA" id="ARBA00022692"/>
    </source>
</evidence>
<keyword evidence="10" id="KW-1185">Reference proteome</keyword>
<protein>
    <recommendedName>
        <fullName evidence="3">Gamma-secretase subunit PEN-2</fullName>
    </recommendedName>
</protein>
<keyword evidence="4 8" id="KW-0812">Transmembrane</keyword>
<dbReference type="AlphaFoldDB" id="A0A7R9QTV0"/>
<keyword evidence="6 8" id="KW-1133">Transmembrane helix</keyword>
<evidence type="ECO:0000256" key="8">
    <source>
        <dbReference type="SAM" id="Phobius"/>
    </source>
</evidence>
<keyword evidence="7 8" id="KW-0472">Membrane</keyword>
<evidence type="ECO:0000256" key="3">
    <source>
        <dbReference type="ARBA" id="ARBA00018306"/>
    </source>
</evidence>
<proteinExistence type="inferred from homology"/>
<dbReference type="GO" id="GO:0070765">
    <property type="term" value="C:gamma-secretase complex"/>
    <property type="evidence" value="ECO:0007669"/>
    <property type="project" value="TreeGrafter"/>
</dbReference>
<evidence type="ECO:0000313" key="9">
    <source>
        <dbReference type="EMBL" id="CAD7658259.1"/>
    </source>
</evidence>
<evidence type="ECO:0000256" key="5">
    <source>
        <dbReference type="ARBA" id="ARBA00022976"/>
    </source>
</evidence>
<organism evidence="9">
    <name type="scientific">Oppiella nova</name>
    <dbReference type="NCBI Taxonomy" id="334625"/>
    <lineage>
        <taxon>Eukaryota</taxon>
        <taxon>Metazoa</taxon>
        <taxon>Ecdysozoa</taxon>
        <taxon>Arthropoda</taxon>
        <taxon>Chelicerata</taxon>
        <taxon>Arachnida</taxon>
        <taxon>Acari</taxon>
        <taxon>Acariformes</taxon>
        <taxon>Sarcoptiformes</taxon>
        <taxon>Oribatida</taxon>
        <taxon>Brachypylina</taxon>
        <taxon>Oppioidea</taxon>
        <taxon>Oppiidae</taxon>
        <taxon>Oppiella</taxon>
    </lineage>
</organism>
<dbReference type="PANTHER" id="PTHR16318">
    <property type="entry name" value="GAMMA-SECRETASE SUBUNIT PEN-2"/>
    <property type="match status" value="1"/>
</dbReference>
<name>A0A7R9QTV0_9ACAR</name>
<dbReference type="EMBL" id="OC929426">
    <property type="protein sequence ID" value="CAD7658259.1"/>
    <property type="molecule type" value="Genomic_DNA"/>
</dbReference>
<dbReference type="InterPro" id="IPR019379">
    <property type="entry name" value="Gamma_Secretase_Asp_P_PEN2"/>
</dbReference>
<reference evidence="9" key="1">
    <citation type="submission" date="2020-11" db="EMBL/GenBank/DDBJ databases">
        <authorList>
            <person name="Tran Van P."/>
        </authorList>
    </citation>
    <scope>NUCLEOTIDE SEQUENCE</scope>
</reference>
<feature type="transmembrane region" description="Helical" evidence="8">
    <location>
        <begin position="7"/>
        <end position="27"/>
    </location>
</feature>
<dbReference type="GO" id="GO:0007220">
    <property type="term" value="P:Notch receptor processing"/>
    <property type="evidence" value="ECO:0007669"/>
    <property type="project" value="TreeGrafter"/>
</dbReference>
<comment type="similarity">
    <text evidence="2">Belongs to the PEN-2 family.</text>
</comment>
<dbReference type="Proteomes" id="UP000728032">
    <property type="component" value="Unassembled WGS sequence"/>
</dbReference>
<keyword evidence="5" id="KW-0914">Notch signaling pathway</keyword>